<gene>
    <name evidence="3" type="ORF">GCM10011409_22840</name>
</gene>
<keyword evidence="1" id="KW-0472">Membrane</keyword>
<feature type="transmembrane region" description="Helical" evidence="1">
    <location>
        <begin position="6"/>
        <end position="26"/>
    </location>
</feature>
<dbReference type="RefSeq" id="WP_188725205.1">
    <property type="nucleotide sequence ID" value="NZ_BMJD01000016.1"/>
</dbReference>
<proteinExistence type="predicted"/>
<dbReference type="Proteomes" id="UP000621492">
    <property type="component" value="Unassembled WGS sequence"/>
</dbReference>
<protein>
    <recommendedName>
        <fullName evidence="2">Thioredoxin domain-containing protein</fullName>
    </recommendedName>
</protein>
<organism evidence="3 4">
    <name type="scientific">Lentibacillus populi</name>
    <dbReference type="NCBI Taxonomy" id="1827502"/>
    <lineage>
        <taxon>Bacteria</taxon>
        <taxon>Bacillati</taxon>
        <taxon>Bacillota</taxon>
        <taxon>Bacilli</taxon>
        <taxon>Bacillales</taxon>
        <taxon>Bacillaceae</taxon>
        <taxon>Lentibacillus</taxon>
    </lineage>
</organism>
<dbReference type="EMBL" id="BMJD01000016">
    <property type="protein sequence ID" value="GGB44683.1"/>
    <property type="molecule type" value="Genomic_DNA"/>
</dbReference>
<keyword evidence="1" id="KW-0812">Transmembrane</keyword>
<sequence length="189" mass="21758">MNFLIYSNIALWILLILVIISLIMVFRQFGEVYLKSSDSISRDGLAIGEKTPELNIPLVNGNGKFNNAMFQYNPTLLTFVSPNCGACKNMVPELKDAIYQYKDRFNFILITIGKKEENQQLIQNFDISDVLYVDEDMKVFQDFRVRVTPFAFMVNEDGVVIEKGLNNGMDHIRNFIDIVEKKPFQVINN</sequence>
<comment type="caution">
    <text evidence="3">The sequence shown here is derived from an EMBL/GenBank/DDBJ whole genome shotgun (WGS) entry which is preliminary data.</text>
</comment>
<dbReference type="SUPFAM" id="SSF52833">
    <property type="entry name" value="Thioredoxin-like"/>
    <property type="match status" value="1"/>
</dbReference>
<dbReference type="InterPro" id="IPR050553">
    <property type="entry name" value="Thioredoxin_ResA/DsbE_sf"/>
</dbReference>
<evidence type="ECO:0000256" key="1">
    <source>
        <dbReference type="SAM" id="Phobius"/>
    </source>
</evidence>
<reference evidence="3" key="1">
    <citation type="journal article" date="2014" name="Int. J. Syst. Evol. Microbiol.">
        <title>Complete genome sequence of Corynebacterium casei LMG S-19264T (=DSM 44701T), isolated from a smear-ripened cheese.</title>
        <authorList>
            <consortium name="US DOE Joint Genome Institute (JGI-PGF)"/>
            <person name="Walter F."/>
            <person name="Albersmeier A."/>
            <person name="Kalinowski J."/>
            <person name="Ruckert C."/>
        </authorList>
    </citation>
    <scope>NUCLEOTIDE SEQUENCE</scope>
    <source>
        <strain evidence="3">CGMCC 1.15454</strain>
    </source>
</reference>
<keyword evidence="4" id="KW-1185">Reference proteome</keyword>
<dbReference type="InterPro" id="IPR013740">
    <property type="entry name" value="Redoxin"/>
</dbReference>
<dbReference type="Gene3D" id="3.40.30.10">
    <property type="entry name" value="Glutaredoxin"/>
    <property type="match status" value="1"/>
</dbReference>
<dbReference type="InterPro" id="IPR036249">
    <property type="entry name" value="Thioredoxin-like_sf"/>
</dbReference>
<accession>A0A9W5TXU5</accession>
<dbReference type="Pfam" id="PF08534">
    <property type="entry name" value="Redoxin"/>
    <property type="match status" value="1"/>
</dbReference>
<dbReference type="PROSITE" id="PS51352">
    <property type="entry name" value="THIOREDOXIN_2"/>
    <property type="match status" value="1"/>
</dbReference>
<dbReference type="PANTHER" id="PTHR42852:SF13">
    <property type="entry name" value="PROTEIN DIPZ"/>
    <property type="match status" value="1"/>
</dbReference>
<reference evidence="3" key="2">
    <citation type="submission" date="2020-09" db="EMBL/GenBank/DDBJ databases">
        <authorList>
            <person name="Sun Q."/>
            <person name="Zhou Y."/>
        </authorList>
    </citation>
    <scope>NUCLEOTIDE SEQUENCE</scope>
    <source>
        <strain evidence="3">CGMCC 1.15454</strain>
    </source>
</reference>
<evidence type="ECO:0000259" key="2">
    <source>
        <dbReference type="PROSITE" id="PS51352"/>
    </source>
</evidence>
<evidence type="ECO:0000313" key="4">
    <source>
        <dbReference type="Proteomes" id="UP000621492"/>
    </source>
</evidence>
<evidence type="ECO:0000313" key="3">
    <source>
        <dbReference type="EMBL" id="GGB44683.1"/>
    </source>
</evidence>
<dbReference type="PANTHER" id="PTHR42852">
    <property type="entry name" value="THIOL:DISULFIDE INTERCHANGE PROTEIN DSBE"/>
    <property type="match status" value="1"/>
</dbReference>
<feature type="domain" description="Thioredoxin" evidence="2">
    <location>
        <begin position="45"/>
        <end position="181"/>
    </location>
</feature>
<dbReference type="GO" id="GO:0016491">
    <property type="term" value="F:oxidoreductase activity"/>
    <property type="evidence" value="ECO:0007669"/>
    <property type="project" value="InterPro"/>
</dbReference>
<name>A0A9W5TXU5_9BACI</name>
<dbReference type="InterPro" id="IPR013766">
    <property type="entry name" value="Thioredoxin_domain"/>
</dbReference>
<dbReference type="AlphaFoldDB" id="A0A9W5TXU5"/>
<keyword evidence="1" id="KW-1133">Transmembrane helix</keyword>